<name>A0A1I6Q8E2_9SPHI</name>
<keyword evidence="2" id="KW-0812">Transmembrane</keyword>
<dbReference type="EMBL" id="FOZZ01000002">
    <property type="protein sequence ID" value="SFS48694.1"/>
    <property type="molecule type" value="Genomic_DNA"/>
</dbReference>
<keyword evidence="4" id="KW-1185">Reference proteome</keyword>
<dbReference type="GO" id="GO:0006355">
    <property type="term" value="P:regulation of DNA-templated transcription"/>
    <property type="evidence" value="ECO:0007669"/>
    <property type="project" value="InterPro"/>
</dbReference>
<dbReference type="Gene3D" id="1.10.10.10">
    <property type="entry name" value="Winged helix-like DNA-binding domain superfamily/Winged helix DNA-binding domain"/>
    <property type="match status" value="1"/>
</dbReference>
<dbReference type="STRING" id="683125.SAMN05660206_102186"/>
<evidence type="ECO:0000313" key="4">
    <source>
        <dbReference type="Proteomes" id="UP000198785"/>
    </source>
</evidence>
<dbReference type="AlphaFoldDB" id="A0A1I6Q8E2"/>
<evidence type="ECO:0008006" key="5">
    <source>
        <dbReference type="Google" id="ProtNLM"/>
    </source>
</evidence>
<keyword evidence="1" id="KW-0175">Coiled coil</keyword>
<feature type="coiled-coil region" evidence="1">
    <location>
        <begin position="441"/>
        <end position="493"/>
    </location>
</feature>
<dbReference type="InterPro" id="IPR036388">
    <property type="entry name" value="WH-like_DNA-bd_sf"/>
</dbReference>
<protein>
    <recommendedName>
        <fullName evidence="5">Regulatory protein, luxR family</fullName>
    </recommendedName>
</protein>
<gene>
    <name evidence="3" type="ORF">SAMN05660206_102186</name>
</gene>
<accession>A0A1I6Q8E2</accession>
<keyword evidence="2" id="KW-1133">Transmembrane helix</keyword>
<dbReference type="GO" id="GO:0003677">
    <property type="term" value="F:DNA binding"/>
    <property type="evidence" value="ECO:0007669"/>
    <property type="project" value="InterPro"/>
</dbReference>
<dbReference type="Proteomes" id="UP000198785">
    <property type="component" value="Unassembled WGS sequence"/>
</dbReference>
<reference evidence="3 4" key="1">
    <citation type="submission" date="2016-10" db="EMBL/GenBank/DDBJ databases">
        <authorList>
            <person name="de Groot N.N."/>
        </authorList>
    </citation>
    <scope>NUCLEOTIDE SEQUENCE [LARGE SCALE GENOMIC DNA]</scope>
    <source>
        <strain evidence="3 4">DSM 22789</strain>
    </source>
</reference>
<dbReference type="InterPro" id="IPR016032">
    <property type="entry name" value="Sig_transdc_resp-reg_C-effctor"/>
</dbReference>
<sequence>MEVSYKFVTLVLLVTRLIHVKAKFLYHIFFLICPLVQIQAQTLLPSTKETLEKVEQSHLKNKVQHILPVLEETIRTTTSPADLAYLYAYQSSWYIALDSLRKGKELLDRSLEEAIKSEQNTALAVAYRAKAHLNNSLNLPDAVINDALTGLKYVEETDEDLQTKYALNYLLYGAYSKWDDSEKMEKYIRACRKYAIQAENINLQANVNNGISSMYQARYRKTNESHLLDSSFFYLNNSFTLQQQNPDKVSGNTFVITCINLANYYLEFSSEDLPTRKQKAFQYLEYAETKLQKKEASTDKLVNIFGIKSSFAQKEGNLPLAEQYLLQGLAILMNDNGHYYRLEYAINQDLKEISLKKNDLKSAINYQQRAEQLLRKSFDEQQLLNAQRLEVQYETDKKDQQLKLLSERESFRKKQNYLYGGIAAALLFGLVFMFISYHFRLKYSVEREKKLQQEKNDAENQAALQLKIEKEEQERLKAEQELLDLKRQQLEKEALANSLLIDHKNDMLQQIKSKIQEGDTGKIQKLLKEEMLLNADFEDVKMQIQALHPDFFNQLNEKAIQKLTPLDLRYCAYLYLKMTTKQIAQALHVEPQSVRMFKYRLKQKFGLGKEIDLESFLGTMNTMKN</sequence>
<keyword evidence="2" id="KW-0472">Membrane</keyword>
<organism evidence="3 4">
    <name type="scientific">Sphingobacterium wenxiniae</name>
    <dbReference type="NCBI Taxonomy" id="683125"/>
    <lineage>
        <taxon>Bacteria</taxon>
        <taxon>Pseudomonadati</taxon>
        <taxon>Bacteroidota</taxon>
        <taxon>Sphingobacteriia</taxon>
        <taxon>Sphingobacteriales</taxon>
        <taxon>Sphingobacteriaceae</taxon>
        <taxon>Sphingobacterium</taxon>
    </lineage>
</organism>
<proteinExistence type="predicted"/>
<feature type="transmembrane region" description="Helical" evidence="2">
    <location>
        <begin position="417"/>
        <end position="439"/>
    </location>
</feature>
<evidence type="ECO:0000313" key="3">
    <source>
        <dbReference type="EMBL" id="SFS48694.1"/>
    </source>
</evidence>
<evidence type="ECO:0000256" key="2">
    <source>
        <dbReference type="SAM" id="Phobius"/>
    </source>
</evidence>
<dbReference type="SUPFAM" id="SSF46894">
    <property type="entry name" value="C-terminal effector domain of the bipartite response regulators"/>
    <property type="match status" value="1"/>
</dbReference>
<evidence type="ECO:0000256" key="1">
    <source>
        <dbReference type="SAM" id="Coils"/>
    </source>
</evidence>